<dbReference type="FunCoup" id="D8RP38">
    <property type="interactions" value="1219"/>
</dbReference>
<keyword evidence="3" id="KW-1185">Reference proteome</keyword>
<dbReference type="KEGG" id="smo:SELMODRAFT_228155"/>
<accession>D8RP38</accession>
<protein>
    <submittedName>
        <fullName evidence="2">Uncharacterized protein</fullName>
    </submittedName>
</protein>
<dbReference type="Gramene" id="EFJ25969">
    <property type="protein sequence ID" value="EFJ25969"/>
    <property type="gene ID" value="SELMODRAFT_228155"/>
</dbReference>
<dbReference type="EMBL" id="GL377585">
    <property type="protein sequence ID" value="EFJ25969.1"/>
    <property type="molecule type" value="Genomic_DNA"/>
</dbReference>
<dbReference type="PANTHER" id="PTHR34196">
    <property type="entry name" value="OS02G0697700 PROTEIN"/>
    <property type="match status" value="1"/>
</dbReference>
<dbReference type="OrthoDB" id="1909326at2759"/>
<dbReference type="PANTHER" id="PTHR34196:SF2">
    <property type="entry name" value="OS02G0697700 PROTEIN"/>
    <property type="match status" value="1"/>
</dbReference>
<reference evidence="2 3" key="1">
    <citation type="journal article" date="2011" name="Science">
        <title>The Selaginella genome identifies genetic changes associated with the evolution of vascular plants.</title>
        <authorList>
            <person name="Banks J.A."/>
            <person name="Nishiyama T."/>
            <person name="Hasebe M."/>
            <person name="Bowman J.L."/>
            <person name="Gribskov M."/>
            <person name="dePamphilis C."/>
            <person name="Albert V.A."/>
            <person name="Aono N."/>
            <person name="Aoyama T."/>
            <person name="Ambrose B.A."/>
            <person name="Ashton N.W."/>
            <person name="Axtell M.J."/>
            <person name="Barker E."/>
            <person name="Barker M.S."/>
            <person name="Bennetzen J.L."/>
            <person name="Bonawitz N.D."/>
            <person name="Chapple C."/>
            <person name="Cheng C."/>
            <person name="Correa L.G."/>
            <person name="Dacre M."/>
            <person name="DeBarry J."/>
            <person name="Dreyer I."/>
            <person name="Elias M."/>
            <person name="Engstrom E.M."/>
            <person name="Estelle M."/>
            <person name="Feng L."/>
            <person name="Finet C."/>
            <person name="Floyd S.K."/>
            <person name="Frommer W.B."/>
            <person name="Fujita T."/>
            <person name="Gramzow L."/>
            <person name="Gutensohn M."/>
            <person name="Harholt J."/>
            <person name="Hattori M."/>
            <person name="Heyl A."/>
            <person name="Hirai T."/>
            <person name="Hiwatashi Y."/>
            <person name="Ishikawa M."/>
            <person name="Iwata M."/>
            <person name="Karol K.G."/>
            <person name="Koehler B."/>
            <person name="Kolukisaoglu U."/>
            <person name="Kubo M."/>
            <person name="Kurata T."/>
            <person name="Lalonde S."/>
            <person name="Li K."/>
            <person name="Li Y."/>
            <person name="Litt A."/>
            <person name="Lyons E."/>
            <person name="Manning G."/>
            <person name="Maruyama T."/>
            <person name="Michael T.P."/>
            <person name="Mikami K."/>
            <person name="Miyazaki S."/>
            <person name="Morinaga S."/>
            <person name="Murata T."/>
            <person name="Mueller-Roeber B."/>
            <person name="Nelson D.R."/>
            <person name="Obara M."/>
            <person name="Oguri Y."/>
            <person name="Olmstead R.G."/>
            <person name="Onodera N."/>
            <person name="Petersen B.L."/>
            <person name="Pils B."/>
            <person name="Prigge M."/>
            <person name="Rensing S.A."/>
            <person name="Riano-Pachon D.M."/>
            <person name="Roberts A.W."/>
            <person name="Sato Y."/>
            <person name="Scheller H.V."/>
            <person name="Schulz B."/>
            <person name="Schulz C."/>
            <person name="Shakirov E.V."/>
            <person name="Shibagaki N."/>
            <person name="Shinohara N."/>
            <person name="Shippen D.E."/>
            <person name="Soerensen I."/>
            <person name="Sotooka R."/>
            <person name="Sugimoto N."/>
            <person name="Sugita M."/>
            <person name="Sumikawa N."/>
            <person name="Tanurdzic M."/>
            <person name="Theissen G."/>
            <person name="Ulvskov P."/>
            <person name="Wakazuki S."/>
            <person name="Weng J.K."/>
            <person name="Willats W.W."/>
            <person name="Wipf D."/>
            <person name="Wolf P.G."/>
            <person name="Yang L."/>
            <person name="Zimmer A.D."/>
            <person name="Zhu Q."/>
            <person name="Mitros T."/>
            <person name="Hellsten U."/>
            <person name="Loque D."/>
            <person name="Otillar R."/>
            <person name="Salamov A."/>
            <person name="Schmutz J."/>
            <person name="Shapiro H."/>
            <person name="Lindquist E."/>
            <person name="Lucas S."/>
            <person name="Rokhsar D."/>
            <person name="Grigoriev I.V."/>
        </authorList>
    </citation>
    <scope>NUCLEOTIDE SEQUENCE [LARGE SCALE GENOMIC DNA]</scope>
</reference>
<feature type="compositionally biased region" description="Low complexity" evidence="1">
    <location>
        <begin position="142"/>
        <end position="158"/>
    </location>
</feature>
<gene>
    <name evidence="2" type="ORF">SELMODRAFT_228155</name>
</gene>
<dbReference type="Proteomes" id="UP000001514">
    <property type="component" value="Unassembled WGS sequence"/>
</dbReference>
<organism evidence="3">
    <name type="scientific">Selaginella moellendorffii</name>
    <name type="common">Spikemoss</name>
    <dbReference type="NCBI Taxonomy" id="88036"/>
    <lineage>
        <taxon>Eukaryota</taxon>
        <taxon>Viridiplantae</taxon>
        <taxon>Streptophyta</taxon>
        <taxon>Embryophyta</taxon>
        <taxon>Tracheophyta</taxon>
        <taxon>Lycopodiopsida</taxon>
        <taxon>Selaginellales</taxon>
        <taxon>Selaginellaceae</taxon>
        <taxon>Selaginella</taxon>
    </lineage>
</organism>
<evidence type="ECO:0000313" key="3">
    <source>
        <dbReference type="Proteomes" id="UP000001514"/>
    </source>
</evidence>
<dbReference type="STRING" id="88036.D8RP38"/>
<feature type="region of interest" description="Disordered" evidence="1">
    <location>
        <begin position="142"/>
        <end position="169"/>
    </location>
</feature>
<dbReference type="AlphaFoldDB" id="D8RP38"/>
<dbReference type="InParanoid" id="D8RP38"/>
<dbReference type="HOGENOM" id="CLU_1557902_0_0_1"/>
<evidence type="ECO:0000313" key="2">
    <source>
        <dbReference type="EMBL" id="EFJ25969.1"/>
    </source>
</evidence>
<proteinExistence type="predicted"/>
<name>D8RP38_SELML</name>
<dbReference type="eggNOG" id="ENOG502RYIJ">
    <property type="taxonomic scope" value="Eukaryota"/>
</dbReference>
<sequence>MVGVFTRIARGVSGDHHNHFPQGTETKTHTVLAVTLKDAIGAARLDLGVMEEFAPVEHPLEPPDNDKPVRCPPPEPCIVHDGRIWKERAARRRAEYPIARETSLPTSYQRRQKLEHSNFLLPSFSAPEKHLLKMIEHAAAAKPSAAKSPATTTATAAAPVQRKIEEPVG</sequence>
<evidence type="ECO:0000256" key="1">
    <source>
        <dbReference type="SAM" id="MobiDB-lite"/>
    </source>
</evidence>